<name>A0A1W6LMK4_9BACT</name>
<feature type="short sequence motif" description="'KMSKS' region" evidence="7">
    <location>
        <begin position="249"/>
        <end position="253"/>
    </location>
</feature>
<dbReference type="InterPro" id="IPR008925">
    <property type="entry name" value="aa_tRNA-synth_I_cd-bd_sf"/>
</dbReference>
<dbReference type="RefSeq" id="WP_161491664.1">
    <property type="nucleotide sequence ID" value="NZ_CP021023.1"/>
</dbReference>
<gene>
    <name evidence="7 10" type="primary">gltX</name>
    <name evidence="10" type="ORF">STSP1_01422</name>
</gene>
<evidence type="ECO:0000256" key="4">
    <source>
        <dbReference type="ARBA" id="ARBA00022840"/>
    </source>
</evidence>
<evidence type="ECO:0000259" key="9">
    <source>
        <dbReference type="Pfam" id="PF19269"/>
    </source>
</evidence>
<comment type="function">
    <text evidence="7">Catalyzes the attachment of glutamate to tRNA(Glu) in a two-step reaction: glutamate is first activated by ATP to form Glu-AMP and then transferred to the acceptor end of tRNA(Glu).</text>
</comment>
<dbReference type="SUPFAM" id="SSF52374">
    <property type="entry name" value="Nucleotidylyl transferase"/>
    <property type="match status" value="1"/>
</dbReference>
<evidence type="ECO:0000313" key="11">
    <source>
        <dbReference type="Proteomes" id="UP000193334"/>
    </source>
</evidence>
<accession>A0A1W6LMK4</accession>
<protein>
    <recommendedName>
        <fullName evidence="7">Glutamate--tRNA ligase</fullName>
        <ecNumber evidence="7">6.1.1.17</ecNumber>
    </recommendedName>
    <alternativeName>
        <fullName evidence="7">Glutamyl-tRNA synthetase</fullName>
        <shortName evidence="7">GluRS</shortName>
    </alternativeName>
</protein>
<feature type="domain" description="Glutamyl/glutaminyl-tRNA synthetase class Ib catalytic" evidence="8">
    <location>
        <begin position="316"/>
        <end position="372"/>
    </location>
</feature>
<dbReference type="GO" id="GO:0004818">
    <property type="term" value="F:glutamate-tRNA ligase activity"/>
    <property type="evidence" value="ECO:0007669"/>
    <property type="project" value="UniProtKB-UniRule"/>
</dbReference>
<evidence type="ECO:0000256" key="7">
    <source>
        <dbReference type="HAMAP-Rule" id="MF_00022"/>
    </source>
</evidence>
<dbReference type="InterPro" id="IPR049940">
    <property type="entry name" value="GluQ/Sye"/>
</dbReference>
<dbReference type="Pfam" id="PF19269">
    <property type="entry name" value="Anticodon_2"/>
    <property type="match status" value="1"/>
</dbReference>
<evidence type="ECO:0000313" key="10">
    <source>
        <dbReference type="EMBL" id="ARN57028.1"/>
    </source>
</evidence>
<dbReference type="InterPro" id="IPR033910">
    <property type="entry name" value="GluRS_core"/>
</dbReference>
<dbReference type="PRINTS" id="PR00987">
    <property type="entry name" value="TRNASYNTHGLU"/>
</dbReference>
<keyword evidence="11" id="KW-1185">Reference proteome</keyword>
<dbReference type="PANTHER" id="PTHR43311">
    <property type="entry name" value="GLUTAMATE--TRNA LIGASE"/>
    <property type="match status" value="1"/>
</dbReference>
<feature type="short sequence motif" description="'HIGH' region" evidence="7">
    <location>
        <begin position="8"/>
        <end position="18"/>
    </location>
</feature>
<dbReference type="STRING" id="1941349.STSP1_01422"/>
<evidence type="ECO:0000259" key="8">
    <source>
        <dbReference type="Pfam" id="PF00749"/>
    </source>
</evidence>
<keyword evidence="2 7" id="KW-0436">Ligase</keyword>
<keyword evidence="5 7" id="KW-0648">Protein biosynthesis</keyword>
<comment type="similarity">
    <text evidence="1 7">Belongs to the class-I aminoacyl-tRNA synthetase family. Glutamate--tRNA ligase type 1 subfamily.</text>
</comment>
<keyword evidence="7" id="KW-0963">Cytoplasm</keyword>
<dbReference type="PANTHER" id="PTHR43311:SF2">
    <property type="entry name" value="GLUTAMATE--TRNA LIGASE, MITOCHONDRIAL-RELATED"/>
    <property type="match status" value="1"/>
</dbReference>
<dbReference type="HAMAP" id="MF_00022">
    <property type="entry name" value="Glu_tRNA_synth_type1"/>
    <property type="match status" value="1"/>
</dbReference>
<feature type="domain" description="Aminoacyl-tRNA synthetase class I anticodon-binding" evidence="9">
    <location>
        <begin position="391"/>
        <end position="535"/>
    </location>
</feature>
<dbReference type="Proteomes" id="UP000193334">
    <property type="component" value="Chromosome"/>
</dbReference>
<dbReference type="CDD" id="cd00093">
    <property type="entry name" value="HTH_XRE"/>
    <property type="match status" value="1"/>
</dbReference>
<evidence type="ECO:0000256" key="5">
    <source>
        <dbReference type="ARBA" id="ARBA00022917"/>
    </source>
</evidence>
<dbReference type="Pfam" id="PF00749">
    <property type="entry name" value="tRNA-synt_1c"/>
    <property type="match status" value="2"/>
</dbReference>
<dbReference type="GO" id="GO:0006424">
    <property type="term" value="P:glutamyl-tRNA aminoacylation"/>
    <property type="evidence" value="ECO:0007669"/>
    <property type="project" value="UniProtKB-UniRule"/>
</dbReference>
<reference evidence="11" key="1">
    <citation type="submission" date="2017-04" db="EMBL/GenBank/DDBJ databases">
        <title>Comparative genomics and description of representatives of a novel lineage of planctomycetes thriving in anoxic sediments.</title>
        <authorList>
            <person name="Spring S."/>
            <person name="Bunk B."/>
            <person name="Sproer C."/>
        </authorList>
    </citation>
    <scope>NUCLEOTIDE SEQUENCE [LARGE SCALE GENOMIC DNA]</scope>
    <source>
        <strain evidence="11">ST-PulAB-D4</strain>
    </source>
</reference>
<sequence length="544" mass="61237">MAVTRFAPSPTGYLHIGGARTALFNWLYARKTGGKFILRIEDTDQKRNTSTAMKQVLEDLRWLGIDWDEGPEAGGENGPYLQSERMDIYQEHLNRLLESGNAYYCFETAEELAEMRDKAVKDSGGFIYKTPASLPTEQDAEKARREGRPVTVRFAVPQDKQIVFEDKVRGTVAVNPSEISDFIIRKSDGFPTYHFAVVVDDALMGVSHIIRGQEHLMNTPGHILLQEALGFERPEYAHISLTVSDTGGKLSKRERPNALRKAVKASDKSKAEIAAAGGMTEEDLERFLKKKAVPDEDAVNHIADFLGVKLPEINVRDFVKSGYVPEAVLNFVALLGWNPGGDKEIMSREEIKNAFTLDKLGRANSFFDRDKLIAFNTEHINHADSKTLLRHFKTFLEKNSSPLLEKEDWLLERAVHLSRGAKTFRDVLDKCRLFFIDTNDIQYDPKAVKKVIAKNEWQGLAVLRDMRILLEGIEDFCAENIESQLRAYGEKNELGLGKIAQPIRVALSGGTISPAIFDSIEILGKACVLQRIDRSLAELEYYQL</sequence>
<dbReference type="InterPro" id="IPR000924">
    <property type="entry name" value="Glu/Gln-tRNA-synth"/>
</dbReference>
<feature type="domain" description="Glutamyl/glutaminyl-tRNA synthetase class Ib catalytic" evidence="8">
    <location>
        <begin position="3"/>
        <end position="300"/>
    </location>
</feature>
<feature type="binding site" evidence="7">
    <location>
        <position position="252"/>
    </location>
    <ligand>
        <name>ATP</name>
        <dbReference type="ChEBI" id="CHEBI:30616"/>
    </ligand>
</feature>
<dbReference type="EC" id="6.1.1.17" evidence="7"/>
<comment type="catalytic activity">
    <reaction evidence="7">
        <text>tRNA(Glu) + L-glutamate + ATP = L-glutamyl-tRNA(Glu) + AMP + diphosphate</text>
        <dbReference type="Rhea" id="RHEA:23540"/>
        <dbReference type="Rhea" id="RHEA-COMP:9663"/>
        <dbReference type="Rhea" id="RHEA-COMP:9680"/>
        <dbReference type="ChEBI" id="CHEBI:29985"/>
        <dbReference type="ChEBI" id="CHEBI:30616"/>
        <dbReference type="ChEBI" id="CHEBI:33019"/>
        <dbReference type="ChEBI" id="CHEBI:78442"/>
        <dbReference type="ChEBI" id="CHEBI:78520"/>
        <dbReference type="ChEBI" id="CHEBI:456215"/>
        <dbReference type="EC" id="6.1.1.17"/>
    </reaction>
</comment>
<dbReference type="Gene3D" id="3.40.50.620">
    <property type="entry name" value="HUPs"/>
    <property type="match status" value="1"/>
</dbReference>
<dbReference type="KEGG" id="pbp:STSP1_01422"/>
<evidence type="ECO:0000256" key="3">
    <source>
        <dbReference type="ARBA" id="ARBA00022741"/>
    </source>
</evidence>
<dbReference type="AlphaFoldDB" id="A0A1W6LMK4"/>
<organism evidence="10 11">
    <name type="scientific">Sedimentisphaera salicampi</name>
    <dbReference type="NCBI Taxonomy" id="1941349"/>
    <lineage>
        <taxon>Bacteria</taxon>
        <taxon>Pseudomonadati</taxon>
        <taxon>Planctomycetota</taxon>
        <taxon>Phycisphaerae</taxon>
        <taxon>Sedimentisphaerales</taxon>
        <taxon>Sedimentisphaeraceae</taxon>
        <taxon>Sedimentisphaera</taxon>
    </lineage>
</organism>
<dbReference type="InterPro" id="IPR001387">
    <property type="entry name" value="Cro/C1-type_HTH"/>
</dbReference>
<dbReference type="InterPro" id="IPR001412">
    <property type="entry name" value="aa-tRNA-synth_I_CS"/>
</dbReference>
<dbReference type="InterPro" id="IPR014729">
    <property type="entry name" value="Rossmann-like_a/b/a_fold"/>
</dbReference>
<dbReference type="CDD" id="cd00808">
    <property type="entry name" value="GluRS_core"/>
    <property type="match status" value="1"/>
</dbReference>
<dbReference type="EMBL" id="CP021023">
    <property type="protein sequence ID" value="ARN57028.1"/>
    <property type="molecule type" value="Genomic_DNA"/>
</dbReference>
<keyword evidence="3 7" id="KW-0547">Nucleotide-binding</keyword>
<dbReference type="Gene3D" id="1.10.10.350">
    <property type="match status" value="1"/>
</dbReference>
<evidence type="ECO:0000256" key="6">
    <source>
        <dbReference type="ARBA" id="ARBA00023146"/>
    </source>
</evidence>
<keyword evidence="4 7" id="KW-0067">ATP-binding</keyword>
<dbReference type="InterPro" id="IPR020061">
    <property type="entry name" value="Glu_tRNA_lig_a-bdl"/>
</dbReference>
<dbReference type="SUPFAM" id="SSF48163">
    <property type="entry name" value="An anticodon-binding domain of class I aminoacyl-tRNA synthetases"/>
    <property type="match status" value="1"/>
</dbReference>
<proteinExistence type="inferred from homology"/>
<keyword evidence="6 7" id="KW-0030">Aminoacyl-tRNA synthetase</keyword>
<dbReference type="InterPro" id="IPR020751">
    <property type="entry name" value="aa-tRNA-synth_I_codon-bd_sub2"/>
</dbReference>
<evidence type="ECO:0000256" key="1">
    <source>
        <dbReference type="ARBA" id="ARBA00007894"/>
    </source>
</evidence>
<dbReference type="GO" id="GO:0005829">
    <property type="term" value="C:cytosol"/>
    <property type="evidence" value="ECO:0007669"/>
    <property type="project" value="TreeGrafter"/>
</dbReference>
<dbReference type="Gene3D" id="1.10.1160.10">
    <property type="entry name" value="Glutamyl-trna Synthetase, Domain 2"/>
    <property type="match status" value="1"/>
</dbReference>
<dbReference type="GO" id="GO:0000049">
    <property type="term" value="F:tRNA binding"/>
    <property type="evidence" value="ECO:0007669"/>
    <property type="project" value="InterPro"/>
</dbReference>
<dbReference type="NCBIfam" id="TIGR00464">
    <property type="entry name" value="gltX_bact"/>
    <property type="match status" value="1"/>
</dbReference>
<dbReference type="InterPro" id="IPR020058">
    <property type="entry name" value="Glu/Gln-tRNA-synth_Ib_cat-dom"/>
</dbReference>
<comment type="subcellular location">
    <subcellularLocation>
        <location evidence="7">Cytoplasm</location>
    </subcellularLocation>
</comment>
<evidence type="ECO:0000256" key="2">
    <source>
        <dbReference type="ARBA" id="ARBA00022598"/>
    </source>
</evidence>
<dbReference type="PROSITE" id="PS00178">
    <property type="entry name" value="AA_TRNA_LIGASE_I"/>
    <property type="match status" value="1"/>
</dbReference>
<dbReference type="GO" id="GO:0005524">
    <property type="term" value="F:ATP binding"/>
    <property type="evidence" value="ECO:0007669"/>
    <property type="project" value="UniProtKB-UniRule"/>
</dbReference>
<dbReference type="GO" id="GO:0008270">
    <property type="term" value="F:zinc ion binding"/>
    <property type="evidence" value="ECO:0007669"/>
    <property type="project" value="InterPro"/>
</dbReference>
<dbReference type="InterPro" id="IPR004527">
    <property type="entry name" value="Glu-tRNA-ligase_bac/mito"/>
</dbReference>
<dbReference type="InterPro" id="IPR045462">
    <property type="entry name" value="aa-tRNA-synth_I_cd-bd"/>
</dbReference>
<comment type="subunit">
    <text evidence="7">Monomer.</text>
</comment>
<comment type="caution">
    <text evidence="7">Lacks conserved residue(s) required for the propagation of feature annotation.</text>
</comment>